<accession>A0AAD4ENY3</accession>
<dbReference type="PANTHER" id="PTHR24148">
    <property type="entry name" value="ANKYRIN REPEAT DOMAIN-CONTAINING PROTEIN 39 HOMOLOG-RELATED"/>
    <property type="match status" value="1"/>
</dbReference>
<dbReference type="EMBL" id="JAHCVI010000005">
    <property type="protein sequence ID" value="KAG7284758.1"/>
    <property type="molecule type" value="Genomic_DNA"/>
</dbReference>
<proteinExistence type="predicted"/>
<dbReference type="PANTHER" id="PTHR24148:SF73">
    <property type="entry name" value="HET DOMAIN PROTEIN (AFU_ORTHOLOGUE AFUA_8G01020)"/>
    <property type="match status" value="1"/>
</dbReference>
<dbReference type="AlphaFoldDB" id="A0AAD4ENY3"/>
<evidence type="ECO:0000313" key="3">
    <source>
        <dbReference type="Proteomes" id="UP001197093"/>
    </source>
</evidence>
<feature type="domain" description="Heterokaryon incompatibility" evidence="1">
    <location>
        <begin position="62"/>
        <end position="235"/>
    </location>
</feature>
<protein>
    <recommendedName>
        <fullName evidence="1">Heterokaryon incompatibility domain-containing protein</fullName>
    </recommendedName>
</protein>
<evidence type="ECO:0000259" key="1">
    <source>
        <dbReference type="Pfam" id="PF06985"/>
    </source>
</evidence>
<dbReference type="Proteomes" id="UP001197093">
    <property type="component" value="Unassembled WGS sequence"/>
</dbReference>
<dbReference type="Pfam" id="PF26639">
    <property type="entry name" value="Het-6_barrel"/>
    <property type="match status" value="1"/>
</dbReference>
<keyword evidence="3" id="KW-1185">Reference proteome</keyword>
<dbReference type="InterPro" id="IPR010730">
    <property type="entry name" value="HET"/>
</dbReference>
<sequence>MATPTPTPSPFLHTPLERPHSQIRLLELQPVPQPPSNVGADFDQPICCRLETVFLKNTAPPYKALSYSWGEKNQPRRVIFIDNRPFSITESLDSALRHLRHNRTEPLVIWIDQICIMQTDNPEKSIQVDMMASIYSCAEQVLVWLGPAGQGSDEVMDLYAQVGGKINDANLQQYCTRDKMPLLDAAVHARNPYDPLWQQAAAVQALARELLLQRLQAVADWDRREWFRRVWVVQEFCVGANPVFLCGFMQVPADYVKTTRLFLGLGLTHEFLQAVRAQGDDKVALVGALGTRDPTPAFFSARSWRQRVERGERPAGTLFELLQMVHVGREAHASEAVDRVFGMFSLATDLDRLRLRADYGKSAVQVLTDVARALIKAGNLAMLAYVQFPRDVDGVLPSWVPDWHPNLRPSFYPYPLAGAVEEQQYFRPSGFRSPMVMTELGDTVLGLGGFSVDIVEDMGSVWTKDADGADAFRHQSYLAEIRFLCRLSAVKNQPIYASRQRREEAEWRVPIADIWEANEPGPGAQQRATQRAMRAFVDFRNQIAWMESGGLAGAAAPPPDNKEASMYRLSLSKMSGMRPFITSCGYVGVGPPAMCPGDVVVVLFGARVCSVLRPRGMWGYMGKQYLYVGEAYCDGVMDGELVGQRWEETFYLV</sequence>
<evidence type="ECO:0000313" key="2">
    <source>
        <dbReference type="EMBL" id="KAG7284758.1"/>
    </source>
</evidence>
<dbReference type="Pfam" id="PF06985">
    <property type="entry name" value="HET"/>
    <property type="match status" value="1"/>
</dbReference>
<name>A0AAD4ENY3_9PEZI</name>
<comment type="caution">
    <text evidence="2">The sequence shown here is derived from an EMBL/GenBank/DDBJ whole genome shotgun (WGS) entry which is preliminary data.</text>
</comment>
<dbReference type="InterPro" id="IPR052895">
    <property type="entry name" value="HetReg/Transcr_Mod"/>
</dbReference>
<organism evidence="2 3">
    <name type="scientific">Staphylotrichum longicolle</name>
    <dbReference type="NCBI Taxonomy" id="669026"/>
    <lineage>
        <taxon>Eukaryota</taxon>
        <taxon>Fungi</taxon>
        <taxon>Dikarya</taxon>
        <taxon>Ascomycota</taxon>
        <taxon>Pezizomycotina</taxon>
        <taxon>Sordariomycetes</taxon>
        <taxon>Sordariomycetidae</taxon>
        <taxon>Sordariales</taxon>
        <taxon>Chaetomiaceae</taxon>
        <taxon>Staphylotrichum</taxon>
    </lineage>
</organism>
<reference evidence="2" key="1">
    <citation type="submission" date="2023-02" db="EMBL/GenBank/DDBJ databases">
        <authorList>
            <person name="Palmer J.M."/>
        </authorList>
    </citation>
    <scope>NUCLEOTIDE SEQUENCE</scope>
    <source>
        <strain evidence="2">FW57</strain>
    </source>
</reference>
<gene>
    <name evidence="2" type="ORF">NEMBOFW57_009369</name>
</gene>